<dbReference type="AlphaFoldDB" id="A0A4C1X7L7"/>
<sequence length="85" mass="9522">MTGHPWCGHGAGDVISKNDCVLQSFPKECDYVTTARTRRVYESARHTSISMCQAVRARGRRRNVLGFRPNTKDLVLELDIAKDAS</sequence>
<proteinExistence type="predicted"/>
<gene>
    <name evidence="1" type="ORF">EVAR_40916_1</name>
</gene>
<comment type="caution">
    <text evidence="1">The sequence shown here is derived from an EMBL/GenBank/DDBJ whole genome shotgun (WGS) entry which is preliminary data.</text>
</comment>
<keyword evidence="2" id="KW-1185">Reference proteome</keyword>
<dbReference type="EMBL" id="BGZK01000733">
    <property type="protein sequence ID" value="GBP58349.1"/>
    <property type="molecule type" value="Genomic_DNA"/>
</dbReference>
<organism evidence="1 2">
    <name type="scientific">Eumeta variegata</name>
    <name type="common">Bagworm moth</name>
    <name type="synonym">Eumeta japonica</name>
    <dbReference type="NCBI Taxonomy" id="151549"/>
    <lineage>
        <taxon>Eukaryota</taxon>
        <taxon>Metazoa</taxon>
        <taxon>Ecdysozoa</taxon>
        <taxon>Arthropoda</taxon>
        <taxon>Hexapoda</taxon>
        <taxon>Insecta</taxon>
        <taxon>Pterygota</taxon>
        <taxon>Neoptera</taxon>
        <taxon>Endopterygota</taxon>
        <taxon>Lepidoptera</taxon>
        <taxon>Glossata</taxon>
        <taxon>Ditrysia</taxon>
        <taxon>Tineoidea</taxon>
        <taxon>Psychidae</taxon>
        <taxon>Oiketicinae</taxon>
        <taxon>Eumeta</taxon>
    </lineage>
</organism>
<accession>A0A4C1X7L7</accession>
<protein>
    <submittedName>
        <fullName evidence="1">Uncharacterized protein</fullName>
    </submittedName>
</protein>
<evidence type="ECO:0000313" key="1">
    <source>
        <dbReference type="EMBL" id="GBP58349.1"/>
    </source>
</evidence>
<name>A0A4C1X7L7_EUMVA</name>
<dbReference type="Proteomes" id="UP000299102">
    <property type="component" value="Unassembled WGS sequence"/>
</dbReference>
<reference evidence="1 2" key="1">
    <citation type="journal article" date="2019" name="Commun. Biol.">
        <title>The bagworm genome reveals a unique fibroin gene that provides high tensile strength.</title>
        <authorList>
            <person name="Kono N."/>
            <person name="Nakamura H."/>
            <person name="Ohtoshi R."/>
            <person name="Tomita M."/>
            <person name="Numata K."/>
            <person name="Arakawa K."/>
        </authorList>
    </citation>
    <scope>NUCLEOTIDE SEQUENCE [LARGE SCALE GENOMIC DNA]</scope>
</reference>
<evidence type="ECO:0000313" key="2">
    <source>
        <dbReference type="Proteomes" id="UP000299102"/>
    </source>
</evidence>